<evidence type="ECO:0000313" key="2">
    <source>
        <dbReference type="EMBL" id="KAG2234575.1"/>
    </source>
</evidence>
<organism evidence="2 3">
    <name type="scientific">Thamnidium elegans</name>
    <dbReference type="NCBI Taxonomy" id="101142"/>
    <lineage>
        <taxon>Eukaryota</taxon>
        <taxon>Fungi</taxon>
        <taxon>Fungi incertae sedis</taxon>
        <taxon>Mucoromycota</taxon>
        <taxon>Mucoromycotina</taxon>
        <taxon>Mucoromycetes</taxon>
        <taxon>Mucorales</taxon>
        <taxon>Mucorineae</taxon>
        <taxon>Mucoraceae</taxon>
        <taxon>Thamnidium</taxon>
    </lineage>
</organism>
<accession>A0A8H7VVC9</accession>
<reference evidence="2" key="1">
    <citation type="submission" date="2021-01" db="EMBL/GenBank/DDBJ databases">
        <title>Metabolic potential, ecology and presence of endohyphal bacteria is reflected in genomic diversity of Mucoromycotina.</title>
        <authorList>
            <person name="Muszewska A."/>
            <person name="Okrasinska A."/>
            <person name="Steczkiewicz K."/>
            <person name="Drgas O."/>
            <person name="Orlowska M."/>
            <person name="Perlinska-Lenart U."/>
            <person name="Aleksandrzak-Piekarczyk T."/>
            <person name="Szatraj K."/>
            <person name="Zielenkiewicz U."/>
            <person name="Pilsyk S."/>
            <person name="Malc E."/>
            <person name="Mieczkowski P."/>
            <person name="Kruszewska J.S."/>
            <person name="Biernat P."/>
            <person name="Pawlowska J."/>
        </authorList>
    </citation>
    <scope>NUCLEOTIDE SEQUENCE</scope>
    <source>
        <strain evidence="2">WA0000018081</strain>
    </source>
</reference>
<name>A0A8H7VVC9_9FUNG</name>
<protein>
    <recommendedName>
        <fullName evidence="4">XRCC4</fullName>
    </recommendedName>
</protein>
<evidence type="ECO:0008006" key="4">
    <source>
        <dbReference type="Google" id="ProtNLM"/>
    </source>
</evidence>
<proteinExistence type="predicted"/>
<gene>
    <name evidence="2" type="ORF">INT48_000478</name>
</gene>
<feature type="compositionally biased region" description="Basic residues" evidence="1">
    <location>
        <begin position="245"/>
        <end position="255"/>
    </location>
</feature>
<evidence type="ECO:0000313" key="3">
    <source>
        <dbReference type="Proteomes" id="UP000613177"/>
    </source>
</evidence>
<keyword evidence="3" id="KW-1185">Reference proteome</keyword>
<dbReference type="Proteomes" id="UP000613177">
    <property type="component" value="Unassembled WGS sequence"/>
</dbReference>
<evidence type="ECO:0000256" key="1">
    <source>
        <dbReference type="SAM" id="MobiDB-lite"/>
    </source>
</evidence>
<comment type="caution">
    <text evidence="2">The sequence shown here is derived from an EMBL/GenBank/DDBJ whole genome shotgun (WGS) entry which is preliminary data.</text>
</comment>
<sequence length="255" mass="30106">MSHLFYFYEAIHDDEKESVPETQEPFYVQCQWFNNTLDLDQDTTESPDYCLLTVTDLTKYWQITITRDMLIEKFPPSNCLIHKFRNKVLRLSLQGSQWIHGHQIQWAIVKRNDDKIEMKLRVHYFDSIYGIAGSVSMDKLPDEKRSELNKAWYKNSAIASRKSNETEEALNIRHKDIQDINQKLQDALGSLKKESIESRLTLFSSFSKVLNAKKDRITELASQVDYLSKRKREDNGEDDDDTRSQKRKCRTFKHD</sequence>
<dbReference type="AlphaFoldDB" id="A0A8H7VVC9"/>
<feature type="region of interest" description="Disordered" evidence="1">
    <location>
        <begin position="229"/>
        <end position="255"/>
    </location>
</feature>
<dbReference type="EMBL" id="JAEPRE010000050">
    <property type="protein sequence ID" value="KAG2234575.1"/>
    <property type="molecule type" value="Genomic_DNA"/>
</dbReference>